<dbReference type="EMBL" id="JBGNUJ010000007">
    <property type="protein sequence ID" value="KAL3957856.1"/>
    <property type="molecule type" value="Genomic_DNA"/>
</dbReference>
<comment type="caution">
    <text evidence="1">The sequence shown here is derived from an EMBL/GenBank/DDBJ whole genome shotgun (WGS) entry which is preliminary data.</text>
</comment>
<evidence type="ECO:0000313" key="2">
    <source>
        <dbReference type="Proteomes" id="UP001638806"/>
    </source>
</evidence>
<keyword evidence="2" id="KW-1185">Reference proteome</keyword>
<protein>
    <submittedName>
        <fullName evidence="1">Uncharacterized protein</fullName>
    </submittedName>
</protein>
<dbReference type="Proteomes" id="UP001638806">
    <property type="component" value="Unassembled WGS sequence"/>
</dbReference>
<organism evidence="1 2">
    <name type="scientific">Purpureocillium lilacinum</name>
    <name type="common">Paecilomyces lilacinus</name>
    <dbReference type="NCBI Taxonomy" id="33203"/>
    <lineage>
        <taxon>Eukaryota</taxon>
        <taxon>Fungi</taxon>
        <taxon>Dikarya</taxon>
        <taxon>Ascomycota</taxon>
        <taxon>Pezizomycotina</taxon>
        <taxon>Sordariomycetes</taxon>
        <taxon>Hypocreomycetidae</taxon>
        <taxon>Hypocreales</taxon>
        <taxon>Ophiocordycipitaceae</taxon>
        <taxon>Purpureocillium</taxon>
    </lineage>
</organism>
<accession>A0ACC4DN98</accession>
<sequence>MSILGWVQGQWSTLPYPDEDCSGRTIIITGGNSGLGLEAARHFVRLNAAKVVLACRSVERGEAARRDIEASQKRDGVVEVWQLDLGSFESVKDFAARASSQLGRLDVLLNSASILVHDFAIVEGHETMMTVNIISTFLLTVLLFPLLRQTAVRHNVTPHVTIVSSDGAFMAFFPERKADHIFNTLKLNKNFLERYNTTKLLQLLLMRKLAAAADARSGEGQGHHHHVIVNALNPGLCRTQLFRRSFWPLSWGVWLAFAVFGREPEMGSRTLLAGACSGEDMHGRWMTDCRLQVWPGLMRGEEGERLADKAWAELGEILEGIEPGVMGNV</sequence>
<proteinExistence type="predicted"/>
<reference evidence="1" key="1">
    <citation type="submission" date="2024-12" db="EMBL/GenBank/DDBJ databases">
        <title>Comparative genomics and development of molecular markers within Purpureocillium lilacinum and among Purpureocillium species.</title>
        <authorList>
            <person name="Yeh Z.-Y."/>
            <person name="Ni N.-T."/>
            <person name="Lo P.-H."/>
            <person name="Mushyakhwo K."/>
            <person name="Lin C.-F."/>
            <person name="Nai Y.-S."/>
        </authorList>
    </citation>
    <scope>NUCLEOTIDE SEQUENCE</scope>
    <source>
        <strain evidence="1">NCHU-NPUST-175</strain>
    </source>
</reference>
<name>A0ACC4DN98_PURLI</name>
<evidence type="ECO:0000313" key="1">
    <source>
        <dbReference type="EMBL" id="KAL3957856.1"/>
    </source>
</evidence>
<gene>
    <name evidence="1" type="ORF">ACCO45_008434</name>
</gene>